<feature type="compositionally biased region" description="Polar residues" evidence="1">
    <location>
        <begin position="23"/>
        <end position="36"/>
    </location>
</feature>
<comment type="caution">
    <text evidence="2">The sequence shown here is derived from an EMBL/GenBank/DDBJ whole genome shotgun (WGS) entry which is preliminary data.</text>
</comment>
<evidence type="ECO:0000313" key="2">
    <source>
        <dbReference type="EMBL" id="KAG0690839.1"/>
    </source>
</evidence>
<dbReference type="EMBL" id="PUHW01000016">
    <property type="protein sequence ID" value="KAG0690839.1"/>
    <property type="molecule type" value="Genomic_DNA"/>
</dbReference>
<dbReference type="Proteomes" id="UP000697127">
    <property type="component" value="Unassembled WGS sequence"/>
</dbReference>
<accession>A0A9P6WPK1</accession>
<dbReference type="AlphaFoldDB" id="A0A9P6WPK1"/>
<feature type="compositionally biased region" description="Low complexity" evidence="1">
    <location>
        <begin position="83"/>
        <end position="95"/>
    </location>
</feature>
<evidence type="ECO:0000256" key="1">
    <source>
        <dbReference type="SAM" id="MobiDB-lite"/>
    </source>
</evidence>
<proteinExistence type="predicted"/>
<keyword evidence="3" id="KW-1185">Reference proteome</keyword>
<reference evidence="2" key="1">
    <citation type="submission" date="2020-11" db="EMBL/GenBank/DDBJ databases">
        <title>Kefir isolates.</title>
        <authorList>
            <person name="Marcisauskas S."/>
            <person name="Kim Y."/>
            <person name="Blasche S."/>
        </authorList>
    </citation>
    <scope>NUCLEOTIDE SEQUENCE</scope>
    <source>
        <strain evidence="2">Olga-1</strain>
    </source>
</reference>
<name>A0A9P6WPK1_9ASCO</name>
<feature type="compositionally biased region" description="Polar residues" evidence="1">
    <location>
        <begin position="47"/>
        <end position="68"/>
    </location>
</feature>
<protein>
    <submittedName>
        <fullName evidence="2">Uncharacterized protein</fullName>
    </submittedName>
</protein>
<gene>
    <name evidence="2" type="ORF">C6P40_001099</name>
</gene>
<dbReference type="OrthoDB" id="10536015at2759"/>
<organism evidence="2 3">
    <name type="scientific">Pichia californica</name>
    <dbReference type="NCBI Taxonomy" id="460514"/>
    <lineage>
        <taxon>Eukaryota</taxon>
        <taxon>Fungi</taxon>
        <taxon>Dikarya</taxon>
        <taxon>Ascomycota</taxon>
        <taxon>Saccharomycotina</taxon>
        <taxon>Pichiomycetes</taxon>
        <taxon>Pichiales</taxon>
        <taxon>Pichiaceae</taxon>
        <taxon>Pichia</taxon>
    </lineage>
</organism>
<evidence type="ECO:0000313" key="3">
    <source>
        <dbReference type="Proteomes" id="UP000697127"/>
    </source>
</evidence>
<sequence>MSSFLDRWIYRDSRHSHNMGLKNGNTGSSYTKTVEMSASEKKDPKYMSSNPADYSKSYRTTPNLQNVPWSYYSDVKNSRRGSEVSSSSVDSSSSI</sequence>
<feature type="region of interest" description="Disordered" evidence="1">
    <location>
        <begin position="15"/>
        <end position="95"/>
    </location>
</feature>